<keyword evidence="2" id="KW-1185">Reference proteome</keyword>
<evidence type="ECO:0000313" key="2">
    <source>
        <dbReference type="Proteomes" id="UP001589810"/>
    </source>
</evidence>
<accession>A0ABV6MKM2</accession>
<evidence type="ECO:0000313" key="1">
    <source>
        <dbReference type="EMBL" id="MFC0540719.1"/>
    </source>
</evidence>
<dbReference type="RefSeq" id="WP_273939542.1">
    <property type="nucleotide sequence ID" value="NZ_CP097263.1"/>
</dbReference>
<dbReference type="EMBL" id="JBHLUD010000001">
    <property type="protein sequence ID" value="MFC0540719.1"/>
    <property type="molecule type" value="Genomic_DNA"/>
</dbReference>
<name>A0ABV6MKM2_9PSEU</name>
<reference evidence="1 2" key="1">
    <citation type="submission" date="2024-09" db="EMBL/GenBank/DDBJ databases">
        <authorList>
            <person name="Sun Q."/>
            <person name="Mori K."/>
        </authorList>
    </citation>
    <scope>NUCLEOTIDE SEQUENCE [LARGE SCALE GENOMIC DNA]</scope>
    <source>
        <strain evidence="1 2">TBRC 1432</strain>
    </source>
</reference>
<proteinExistence type="predicted"/>
<dbReference type="Proteomes" id="UP001589810">
    <property type="component" value="Unassembled WGS sequence"/>
</dbReference>
<comment type="caution">
    <text evidence="1">The sequence shown here is derived from an EMBL/GenBank/DDBJ whole genome shotgun (WGS) entry which is preliminary data.</text>
</comment>
<protein>
    <submittedName>
        <fullName evidence="1">Uncharacterized protein</fullName>
    </submittedName>
</protein>
<gene>
    <name evidence="1" type="ORF">ACFFH7_04475</name>
</gene>
<organism evidence="1 2">
    <name type="scientific">Kutzneria chonburiensis</name>
    <dbReference type="NCBI Taxonomy" id="1483604"/>
    <lineage>
        <taxon>Bacteria</taxon>
        <taxon>Bacillati</taxon>
        <taxon>Actinomycetota</taxon>
        <taxon>Actinomycetes</taxon>
        <taxon>Pseudonocardiales</taxon>
        <taxon>Pseudonocardiaceae</taxon>
        <taxon>Kutzneria</taxon>
    </lineage>
</organism>
<sequence length="69" mass="7216">MGAFVATLRTQVDLAQRALARAGDTDEVHRHSARLLDLLERAEANGVDTTEWVPSDVVSAASLAAGNGA</sequence>